<feature type="transmembrane region" description="Helical" evidence="1">
    <location>
        <begin position="171"/>
        <end position="191"/>
    </location>
</feature>
<name>A0A650CHC9_SULOH</name>
<feature type="transmembrane region" description="Helical" evidence="1">
    <location>
        <begin position="426"/>
        <end position="444"/>
    </location>
</feature>
<keyword evidence="4" id="KW-1185">Reference proteome</keyword>
<keyword evidence="1" id="KW-0472">Membrane</keyword>
<dbReference type="Proteomes" id="UP000582213">
    <property type="component" value="Unassembled WGS sequence"/>
</dbReference>
<dbReference type="KEGG" id="soh:D1869_08880"/>
<feature type="transmembrane region" description="Helical" evidence="1">
    <location>
        <begin position="115"/>
        <end position="134"/>
    </location>
</feature>
<feature type="transmembrane region" description="Helical" evidence="1">
    <location>
        <begin position="285"/>
        <end position="305"/>
    </location>
</feature>
<keyword evidence="1" id="KW-1133">Transmembrane helix</keyword>
<reference evidence="3 4" key="1">
    <citation type="submission" date="2019-10" db="EMBL/GenBank/DDBJ databases">
        <title>Genome Sequences from Six Type Strain Members of the Archaeal Family Sulfolobaceae: Acidianus ambivalens, Acidianus infernus, Metallosphaera prunae, Stygiolobus azoricus, Sulfolobus metallicus, and Sulfurisphaera ohwakuensis.</title>
        <authorList>
            <person name="Counts J.A."/>
            <person name="Kelly R.M."/>
        </authorList>
    </citation>
    <scope>NUCLEOTIDE SEQUENCE [LARGE SCALE GENOMIC DNA]</scope>
    <source>
        <strain evidence="3 4">TA-1</strain>
    </source>
</reference>
<proteinExistence type="predicted"/>
<accession>A0A650CHC9</accession>
<dbReference type="AlphaFoldDB" id="A0A650CHC9"/>
<feature type="transmembrane region" description="Helical" evidence="1">
    <location>
        <begin position="141"/>
        <end position="159"/>
    </location>
</feature>
<evidence type="ECO:0000313" key="3">
    <source>
        <dbReference type="EMBL" id="QGR17291.1"/>
    </source>
</evidence>
<evidence type="ECO:0000313" key="4">
    <source>
        <dbReference type="Proteomes" id="UP000427373"/>
    </source>
</evidence>
<reference evidence="2 5" key="2">
    <citation type="submission" date="2020-08" db="EMBL/GenBank/DDBJ databases">
        <title>Genomic Encyclopedia of Type Strains, Phase IV (KMG-IV): sequencing the most valuable type-strain genomes for metagenomic binning, comparative biology and taxonomic classification.</title>
        <authorList>
            <person name="Goeker M."/>
        </authorList>
    </citation>
    <scope>NUCLEOTIDE SEQUENCE [LARGE SCALE GENOMIC DNA]</scope>
    <source>
        <strain evidence="2 5">DSM 12421</strain>
    </source>
</reference>
<feature type="transmembrane region" description="Helical" evidence="1">
    <location>
        <begin position="259"/>
        <end position="279"/>
    </location>
</feature>
<evidence type="ECO:0000313" key="5">
    <source>
        <dbReference type="Proteomes" id="UP000582213"/>
    </source>
</evidence>
<dbReference type="EMBL" id="JACHFY010000025">
    <property type="protein sequence ID" value="MBB5254798.1"/>
    <property type="molecule type" value="Genomic_DNA"/>
</dbReference>
<sequence length="462" mass="52041">MLSKLVRLILFSRFSKGGLIALIVITVLISLYSIIPTISKGIHSALPSYYSIVYITAFYILFAYISGFTLMKADLDYLFTLPIDRKKLGIALYISNLIIYLVFIVYLTSFSYNSGLLIISPLLGISLLSLNLTLQEVRTSYKILIIVVVALWLLSPLFGFEYSPTSAAFGYLYESLSVTLPYTVMLTIISIRKIGNYDQILMKKVSRTSGIVEHPISFTTSSPFKAILQLKLTYFSVTGRTGFYTFSGNYSMKVVKMNWITLITSALAVVYFIVFRYLLLTSIESLNAGVSIVISYIAIFSILFVSMSNLMNERLWLTVPSIGYKFFRYLMIATGVQSLIINIPFAISSFVLSVWNPVFLKIGIALLLYTPLVCMLYTYLLALTIPMQLKDEFNPINIEIRGKNFLMGFVFGIIVIPILFVIFASLLILGISVLVLAILFVYLLQDKMIYKVISKMTEAGYI</sequence>
<evidence type="ECO:0000313" key="2">
    <source>
        <dbReference type="EMBL" id="MBB5254798.1"/>
    </source>
</evidence>
<organism evidence="3 4">
    <name type="scientific">Sulfurisphaera ohwakuensis</name>
    <dbReference type="NCBI Taxonomy" id="69656"/>
    <lineage>
        <taxon>Archaea</taxon>
        <taxon>Thermoproteota</taxon>
        <taxon>Thermoprotei</taxon>
        <taxon>Sulfolobales</taxon>
        <taxon>Sulfolobaceae</taxon>
        <taxon>Sulfurisphaera</taxon>
    </lineage>
</organism>
<feature type="transmembrane region" description="Helical" evidence="1">
    <location>
        <begin position="51"/>
        <end position="70"/>
    </location>
</feature>
<dbReference type="GeneID" id="42801355"/>
<dbReference type="RefSeq" id="WP_156014781.1">
    <property type="nucleotide sequence ID" value="NZ_CP045484.1"/>
</dbReference>
<feature type="transmembrane region" description="Helical" evidence="1">
    <location>
        <begin position="404"/>
        <end position="420"/>
    </location>
</feature>
<dbReference type="Proteomes" id="UP000427373">
    <property type="component" value="Chromosome"/>
</dbReference>
<gene>
    <name evidence="3" type="ORF">D1869_08880</name>
    <name evidence="2" type="ORF">HNQ62_002572</name>
</gene>
<feature type="transmembrane region" description="Helical" evidence="1">
    <location>
        <begin position="326"/>
        <end position="352"/>
    </location>
</feature>
<keyword evidence="1" id="KW-0812">Transmembrane</keyword>
<protein>
    <submittedName>
        <fullName evidence="3">Uncharacterized protein</fullName>
    </submittedName>
</protein>
<feature type="transmembrane region" description="Helical" evidence="1">
    <location>
        <begin position="20"/>
        <end position="39"/>
    </location>
</feature>
<feature type="transmembrane region" description="Helical" evidence="1">
    <location>
        <begin position="90"/>
        <end position="109"/>
    </location>
</feature>
<dbReference type="OrthoDB" id="42834at2157"/>
<feature type="transmembrane region" description="Helical" evidence="1">
    <location>
        <begin position="358"/>
        <end position="383"/>
    </location>
</feature>
<evidence type="ECO:0000256" key="1">
    <source>
        <dbReference type="SAM" id="Phobius"/>
    </source>
</evidence>
<dbReference type="EMBL" id="CP045484">
    <property type="protein sequence ID" value="QGR17291.1"/>
    <property type="molecule type" value="Genomic_DNA"/>
</dbReference>